<evidence type="ECO:0000259" key="13">
    <source>
        <dbReference type="Pfam" id="PF01729"/>
    </source>
</evidence>
<evidence type="ECO:0000256" key="12">
    <source>
        <dbReference type="PIRNR" id="PIRNR006250"/>
    </source>
</evidence>
<accession>A0A9N9H4J6</accession>
<comment type="function">
    <text evidence="1 12">Involved in the catabolism of quinolinic acid (QA).</text>
</comment>
<evidence type="ECO:0000256" key="10">
    <source>
        <dbReference type="ARBA" id="ARBA00033102"/>
    </source>
</evidence>
<comment type="caution">
    <text evidence="14">The sequence shown here is derived from an EMBL/GenBank/DDBJ whole genome shotgun (WGS) entry which is preliminary data.</text>
</comment>
<dbReference type="PANTHER" id="PTHR32179">
    <property type="entry name" value="NICOTINATE-NUCLEOTIDE PYROPHOSPHORYLASE [CARBOXYLATING]"/>
    <property type="match status" value="1"/>
</dbReference>
<dbReference type="InterPro" id="IPR036068">
    <property type="entry name" value="Nicotinate_pribotase-like_C"/>
</dbReference>
<proteinExistence type="inferred from homology"/>
<dbReference type="NCBIfam" id="TIGR00078">
    <property type="entry name" value="nadC"/>
    <property type="match status" value="1"/>
</dbReference>
<keyword evidence="8 12" id="KW-0328">Glycosyltransferase</keyword>
<name>A0A9N9H4J6_9GLOM</name>
<dbReference type="InterPro" id="IPR037128">
    <property type="entry name" value="Quinolinate_PRibosylTase_N_sf"/>
</dbReference>
<dbReference type="SUPFAM" id="SSF51690">
    <property type="entry name" value="Nicotinate/Quinolinate PRTase C-terminal domain-like"/>
    <property type="match status" value="1"/>
</dbReference>
<dbReference type="FunFam" id="3.20.20.70:FF:000090">
    <property type="entry name" value="Nicotinate-nucleotide pyrophosphorylase [carboxylating]"/>
    <property type="match status" value="1"/>
</dbReference>
<evidence type="ECO:0000256" key="11">
    <source>
        <dbReference type="ARBA" id="ARBA00047445"/>
    </source>
</evidence>
<evidence type="ECO:0000313" key="15">
    <source>
        <dbReference type="Proteomes" id="UP000789405"/>
    </source>
</evidence>
<dbReference type="GO" id="GO:0005737">
    <property type="term" value="C:cytoplasm"/>
    <property type="evidence" value="ECO:0007669"/>
    <property type="project" value="TreeGrafter"/>
</dbReference>
<dbReference type="CDD" id="cd01572">
    <property type="entry name" value="QPRTase"/>
    <property type="match status" value="1"/>
</dbReference>
<keyword evidence="9 12" id="KW-0808">Transferase</keyword>
<dbReference type="Gene3D" id="3.20.20.70">
    <property type="entry name" value="Aldolase class I"/>
    <property type="match status" value="1"/>
</dbReference>
<dbReference type="GO" id="GO:0009435">
    <property type="term" value="P:NAD+ biosynthetic process"/>
    <property type="evidence" value="ECO:0007669"/>
    <property type="project" value="InterPro"/>
</dbReference>
<evidence type="ECO:0000256" key="4">
    <source>
        <dbReference type="ARBA" id="ARBA00011218"/>
    </source>
</evidence>
<comment type="pathway">
    <text evidence="2 12">Cofactor biosynthesis; NAD(+) biosynthesis; nicotinate D-ribonucleotide from quinolinate: step 1/1.</text>
</comment>
<dbReference type="EC" id="2.4.2.19" evidence="5 12"/>
<dbReference type="PANTHER" id="PTHR32179:SF3">
    <property type="entry name" value="NICOTINATE-NUCLEOTIDE PYROPHOSPHORYLASE [CARBOXYLATING]"/>
    <property type="match status" value="1"/>
</dbReference>
<evidence type="ECO:0000256" key="5">
    <source>
        <dbReference type="ARBA" id="ARBA00011944"/>
    </source>
</evidence>
<evidence type="ECO:0000256" key="1">
    <source>
        <dbReference type="ARBA" id="ARBA00003237"/>
    </source>
</evidence>
<reference evidence="14" key="1">
    <citation type="submission" date="2021-06" db="EMBL/GenBank/DDBJ databases">
        <authorList>
            <person name="Kallberg Y."/>
            <person name="Tangrot J."/>
            <person name="Rosling A."/>
        </authorList>
    </citation>
    <scope>NUCLEOTIDE SEQUENCE</scope>
    <source>
        <strain evidence="14">MA453B</strain>
    </source>
</reference>
<dbReference type="Pfam" id="PF01729">
    <property type="entry name" value="QRPTase_C"/>
    <property type="match status" value="1"/>
</dbReference>
<dbReference type="InterPro" id="IPR013785">
    <property type="entry name" value="Aldolase_TIM"/>
</dbReference>
<dbReference type="InterPro" id="IPR002638">
    <property type="entry name" value="Quinolinate_PRibosylTrfase_C"/>
</dbReference>
<comment type="subunit">
    <text evidence="4 12">Hexamer formed by 3 homodimers.</text>
</comment>
<dbReference type="InterPro" id="IPR004393">
    <property type="entry name" value="NadC"/>
</dbReference>
<evidence type="ECO:0000256" key="9">
    <source>
        <dbReference type="ARBA" id="ARBA00022679"/>
    </source>
</evidence>
<protein>
    <recommendedName>
        <fullName evidence="6 12">Nicotinate-nucleotide pyrophosphorylase [carboxylating]</fullName>
        <ecNumber evidence="5 12">2.4.2.19</ecNumber>
    </recommendedName>
    <alternativeName>
        <fullName evidence="10 12">Quinolinate phosphoribosyltransferase [decarboxylating]</fullName>
    </alternativeName>
</protein>
<evidence type="ECO:0000256" key="2">
    <source>
        <dbReference type="ARBA" id="ARBA00004893"/>
    </source>
</evidence>
<dbReference type="GO" id="GO:0034213">
    <property type="term" value="P:quinolinate catabolic process"/>
    <property type="evidence" value="ECO:0007669"/>
    <property type="project" value="TreeGrafter"/>
</dbReference>
<evidence type="ECO:0000313" key="14">
    <source>
        <dbReference type="EMBL" id="CAG8648357.1"/>
    </source>
</evidence>
<sequence length="268" mass="29712">MSISEYANLIPESIKDDIAAWIKEDIPSFDYGGYVVGETPEVAILYGKSPGVLAGVPFFNEVFSQLDCSVEWFLKEGDYFEPIKEIAKVQGKACNILRGERIALNIIARVIAGTRKTTPGFRLVEKYGMLVGGADTHRMNLSSMVMLKDNHIWSQGSIKKAIERARNVGGFSLKIDVECRTEAEADEAIQAGADVIMLDNFKGENLRTCAKSLKQKWTNKKFLLESSGGITDENITEFFCPDIDILSLGCLSQGVKHVDFSLKIRKES</sequence>
<dbReference type="GO" id="GO:0004514">
    <property type="term" value="F:nicotinate-nucleotide diphosphorylase (carboxylating) activity"/>
    <property type="evidence" value="ECO:0007669"/>
    <property type="project" value="UniProtKB-EC"/>
</dbReference>
<keyword evidence="15" id="KW-1185">Reference proteome</keyword>
<dbReference type="PIRSF" id="PIRSF006250">
    <property type="entry name" value="NadC_ModD"/>
    <property type="match status" value="1"/>
</dbReference>
<evidence type="ECO:0000256" key="8">
    <source>
        <dbReference type="ARBA" id="ARBA00022676"/>
    </source>
</evidence>
<keyword evidence="7 12" id="KW-0662">Pyridine nucleotide biosynthesis</keyword>
<dbReference type="SUPFAM" id="SSF54675">
    <property type="entry name" value="Nicotinate/Quinolinate PRTase N-terminal domain-like"/>
    <property type="match status" value="1"/>
</dbReference>
<evidence type="ECO:0000256" key="3">
    <source>
        <dbReference type="ARBA" id="ARBA00009400"/>
    </source>
</evidence>
<evidence type="ECO:0000256" key="7">
    <source>
        <dbReference type="ARBA" id="ARBA00022642"/>
    </source>
</evidence>
<gene>
    <name evidence="14" type="ORF">DERYTH_LOCUS10044</name>
</gene>
<dbReference type="AlphaFoldDB" id="A0A9N9H4J6"/>
<feature type="domain" description="Quinolinate phosphoribosyl transferase C-terminal" evidence="13">
    <location>
        <begin position="109"/>
        <end position="263"/>
    </location>
</feature>
<organism evidence="14 15">
    <name type="scientific">Dentiscutata erythropus</name>
    <dbReference type="NCBI Taxonomy" id="1348616"/>
    <lineage>
        <taxon>Eukaryota</taxon>
        <taxon>Fungi</taxon>
        <taxon>Fungi incertae sedis</taxon>
        <taxon>Mucoromycota</taxon>
        <taxon>Glomeromycotina</taxon>
        <taxon>Glomeromycetes</taxon>
        <taxon>Diversisporales</taxon>
        <taxon>Gigasporaceae</taxon>
        <taxon>Dentiscutata</taxon>
    </lineage>
</organism>
<dbReference type="EMBL" id="CAJVPY010005688">
    <property type="protein sequence ID" value="CAG8648357.1"/>
    <property type="molecule type" value="Genomic_DNA"/>
</dbReference>
<dbReference type="Proteomes" id="UP000789405">
    <property type="component" value="Unassembled WGS sequence"/>
</dbReference>
<comment type="similarity">
    <text evidence="3 12">Belongs to the NadC/ModD family.</text>
</comment>
<dbReference type="OrthoDB" id="10067394at2759"/>
<dbReference type="InterPro" id="IPR027277">
    <property type="entry name" value="NadC/ModD"/>
</dbReference>
<evidence type="ECO:0000256" key="6">
    <source>
        <dbReference type="ARBA" id="ARBA00020990"/>
    </source>
</evidence>
<dbReference type="Gene3D" id="3.90.1170.20">
    <property type="entry name" value="Quinolinate phosphoribosyl transferase, N-terminal domain"/>
    <property type="match status" value="1"/>
</dbReference>
<comment type="catalytic activity">
    <reaction evidence="11 12">
        <text>nicotinate beta-D-ribonucleotide + CO2 + diphosphate = quinolinate + 5-phospho-alpha-D-ribose 1-diphosphate + 2 H(+)</text>
        <dbReference type="Rhea" id="RHEA:12733"/>
        <dbReference type="ChEBI" id="CHEBI:15378"/>
        <dbReference type="ChEBI" id="CHEBI:16526"/>
        <dbReference type="ChEBI" id="CHEBI:29959"/>
        <dbReference type="ChEBI" id="CHEBI:33019"/>
        <dbReference type="ChEBI" id="CHEBI:57502"/>
        <dbReference type="ChEBI" id="CHEBI:58017"/>
        <dbReference type="EC" id="2.4.2.19"/>
    </reaction>
</comment>